<name>A0A0B0MWQ5_GOSAR</name>
<evidence type="ECO:0000256" key="1">
    <source>
        <dbReference type="SAM" id="MobiDB-lite"/>
    </source>
</evidence>
<evidence type="ECO:0000313" key="2">
    <source>
        <dbReference type="EMBL" id="KHG03341.1"/>
    </source>
</evidence>
<dbReference type="AlphaFoldDB" id="A0A0B0MWQ5"/>
<dbReference type="EMBL" id="JRRC01346908">
    <property type="protein sequence ID" value="KHG03341.1"/>
    <property type="molecule type" value="Genomic_DNA"/>
</dbReference>
<gene>
    <name evidence="2" type="ORF">F383_26523</name>
</gene>
<accession>A0A0B0MWQ5</accession>
<protein>
    <submittedName>
        <fullName evidence="2">Protein Shroom3</fullName>
    </submittedName>
</protein>
<reference evidence="3" key="1">
    <citation type="submission" date="2014-09" db="EMBL/GenBank/DDBJ databases">
        <authorList>
            <person name="Mudge J."/>
            <person name="Ramaraj T."/>
            <person name="Lindquist I.E."/>
            <person name="Bharti A.K."/>
            <person name="Sundararajan A."/>
            <person name="Cameron C.T."/>
            <person name="Woodward J.E."/>
            <person name="May G.D."/>
            <person name="Brubaker C."/>
            <person name="Broadhvest J."/>
            <person name="Wilkins T.A."/>
        </authorList>
    </citation>
    <scope>NUCLEOTIDE SEQUENCE</scope>
    <source>
        <strain evidence="3">cv. AKA8401</strain>
    </source>
</reference>
<organism evidence="2 3">
    <name type="scientific">Gossypium arboreum</name>
    <name type="common">Tree cotton</name>
    <name type="synonym">Gossypium nanking</name>
    <dbReference type="NCBI Taxonomy" id="29729"/>
    <lineage>
        <taxon>Eukaryota</taxon>
        <taxon>Viridiplantae</taxon>
        <taxon>Streptophyta</taxon>
        <taxon>Embryophyta</taxon>
        <taxon>Tracheophyta</taxon>
        <taxon>Spermatophyta</taxon>
        <taxon>Magnoliopsida</taxon>
        <taxon>eudicotyledons</taxon>
        <taxon>Gunneridae</taxon>
        <taxon>Pentapetalae</taxon>
        <taxon>rosids</taxon>
        <taxon>malvids</taxon>
        <taxon>Malvales</taxon>
        <taxon>Malvaceae</taxon>
        <taxon>Malvoideae</taxon>
        <taxon>Gossypium</taxon>
    </lineage>
</organism>
<feature type="region of interest" description="Disordered" evidence="1">
    <location>
        <begin position="1"/>
        <end position="22"/>
    </location>
</feature>
<sequence length="96" mass="10598">MGSRSAIKPPSRDLHALTRHHQRRHVRWPKAGKLPIPTQIKNGMNEDLTAMNVGIDLCIDYGLIRGQSHGVGRGGMTVEMFVAPRVPETLGLSLFC</sequence>
<evidence type="ECO:0000313" key="3">
    <source>
        <dbReference type="Proteomes" id="UP000032142"/>
    </source>
</evidence>
<keyword evidence="3" id="KW-1185">Reference proteome</keyword>
<proteinExistence type="predicted"/>
<comment type="caution">
    <text evidence="2">The sequence shown here is derived from an EMBL/GenBank/DDBJ whole genome shotgun (WGS) entry which is preliminary data.</text>
</comment>
<dbReference type="Proteomes" id="UP000032142">
    <property type="component" value="Unassembled WGS sequence"/>
</dbReference>